<evidence type="ECO:0000256" key="1">
    <source>
        <dbReference type="ARBA" id="ARBA00008007"/>
    </source>
</evidence>
<dbReference type="InterPro" id="IPR051910">
    <property type="entry name" value="ComF/GntX_DNA_util-trans"/>
</dbReference>
<reference evidence="2 3" key="1">
    <citation type="journal article" date="2021" name="Environ. Microbiol.">
        <title>Genetic insights into the dark matter of the mammalian gut microbiota through targeted genome reconstruction.</title>
        <authorList>
            <person name="Lugli G.A."/>
            <person name="Alessandri G."/>
            <person name="Milani C."/>
            <person name="Viappiani A."/>
            <person name="Fontana F."/>
            <person name="Tarracchini C."/>
            <person name="Mancabelli L."/>
            <person name="Argentini C."/>
            <person name="Ruiz L."/>
            <person name="Margolles A."/>
            <person name="van Sinderen D."/>
            <person name="Turroni F."/>
            <person name="Ventura M."/>
        </authorList>
    </citation>
    <scope>NUCLEOTIDE SEQUENCE [LARGE SCALE GENOMIC DNA]</scope>
    <source>
        <strain evidence="2 3">LC6</strain>
    </source>
</reference>
<comment type="similarity">
    <text evidence="1">Belongs to the ComF/GntX family.</text>
</comment>
<name>A0ABS5UW66_9BIFI</name>
<sequence length="238" mass="25683">MDAVRDVLFPRGCAGCDMPDAVLCPECMSRFSYCRIRDLTAGRGVRGAEPLPAWASAIYQGAVRHAILAWKDHDDVELDAAFASIMTALTMRTPIGEMCNNTAASVLVVPLPSSRGSMRKRGRWHTLPLAQAVADTLCQQGIDATMAPMLRNMASAGRSVQQISAAQRASRIGGNIRLAPQYAESRDYDNHPAVILVDDIITTGSTMRQCAQVCRRAGYRVVGALALADVIVDEDSAF</sequence>
<dbReference type="PANTHER" id="PTHR47505:SF1">
    <property type="entry name" value="DNA UTILIZATION PROTEIN YHGH"/>
    <property type="match status" value="1"/>
</dbReference>
<evidence type="ECO:0000313" key="3">
    <source>
        <dbReference type="Proteomes" id="UP000711736"/>
    </source>
</evidence>
<dbReference type="InterPro" id="IPR000836">
    <property type="entry name" value="PRTase_dom"/>
</dbReference>
<organism evidence="2 3">
    <name type="scientific">Bifidobacterium colobi</name>
    <dbReference type="NCBI Taxonomy" id="2809026"/>
    <lineage>
        <taxon>Bacteria</taxon>
        <taxon>Bacillati</taxon>
        <taxon>Actinomycetota</taxon>
        <taxon>Actinomycetes</taxon>
        <taxon>Bifidobacteriales</taxon>
        <taxon>Bifidobacteriaceae</taxon>
        <taxon>Bifidobacterium</taxon>
    </lineage>
</organism>
<dbReference type="Proteomes" id="UP000711736">
    <property type="component" value="Unassembled WGS sequence"/>
</dbReference>
<accession>A0ABS5UW66</accession>
<dbReference type="PANTHER" id="PTHR47505">
    <property type="entry name" value="DNA UTILIZATION PROTEIN YHGH"/>
    <property type="match status" value="1"/>
</dbReference>
<dbReference type="InterPro" id="IPR029057">
    <property type="entry name" value="PRTase-like"/>
</dbReference>
<dbReference type="EMBL" id="JAFEJU010000003">
    <property type="protein sequence ID" value="MBT1174844.1"/>
    <property type="molecule type" value="Genomic_DNA"/>
</dbReference>
<keyword evidence="3" id="KW-1185">Reference proteome</keyword>
<proteinExistence type="inferred from homology"/>
<dbReference type="SUPFAM" id="SSF53271">
    <property type="entry name" value="PRTase-like"/>
    <property type="match status" value="1"/>
</dbReference>
<dbReference type="RefSeq" id="WP_214376322.1">
    <property type="nucleotide sequence ID" value="NZ_JAFEJU010000003.1"/>
</dbReference>
<comment type="caution">
    <text evidence="2">The sequence shown here is derived from an EMBL/GenBank/DDBJ whole genome shotgun (WGS) entry which is preliminary data.</text>
</comment>
<protein>
    <submittedName>
        <fullName evidence="2">ComF family protein</fullName>
    </submittedName>
</protein>
<gene>
    <name evidence="2" type="ORF">JS530_04900</name>
</gene>
<dbReference type="CDD" id="cd06223">
    <property type="entry name" value="PRTases_typeI"/>
    <property type="match status" value="1"/>
</dbReference>
<dbReference type="Gene3D" id="3.40.50.2020">
    <property type="match status" value="1"/>
</dbReference>
<evidence type="ECO:0000313" key="2">
    <source>
        <dbReference type="EMBL" id="MBT1174844.1"/>
    </source>
</evidence>